<proteinExistence type="predicted"/>
<dbReference type="AlphaFoldDB" id="A0AAD6TZD5"/>
<comment type="caution">
    <text evidence="1">The sequence shown here is derived from an EMBL/GenBank/DDBJ whole genome shotgun (WGS) entry which is preliminary data.</text>
</comment>
<evidence type="ECO:0000313" key="2">
    <source>
        <dbReference type="Proteomes" id="UP001222325"/>
    </source>
</evidence>
<evidence type="ECO:0000313" key="1">
    <source>
        <dbReference type="EMBL" id="KAJ7082733.1"/>
    </source>
</evidence>
<keyword evidence="2" id="KW-1185">Reference proteome</keyword>
<name>A0AAD6TZD5_9AGAR</name>
<gene>
    <name evidence="1" type="ORF">B0H15DRAFT_952432</name>
</gene>
<dbReference type="EMBL" id="JARJCN010000044">
    <property type="protein sequence ID" value="KAJ7082733.1"/>
    <property type="molecule type" value="Genomic_DNA"/>
</dbReference>
<dbReference type="Proteomes" id="UP001222325">
    <property type="component" value="Unassembled WGS sequence"/>
</dbReference>
<protein>
    <submittedName>
        <fullName evidence="1">Uncharacterized protein</fullName>
    </submittedName>
</protein>
<sequence>MRAADAGLLRICDYPRYCARYGPRAAPVLGANAMNRSRPPPPPKIWAFVAPRRSICPMWLRSAPQRLGHVGSAVSHALGALSAAVGIGLSGDVSEPLDMGGALESGSLAGGPRDWTLIASDAFCHLTSCPFGGATSAGIRTGSSAHTPPFRAAALALSHLRLGEPLRARARHERQGTRQRSPTAVLPTRTLVYIPAHRARAESLRSASNGPVGHRRHLAHPPKPFGPTCMTFTRCVPPLITVPSAPPSLGASRIVPKRPDPRTLTHRCTSIRATCIEIIAARYRFYLERGQYAAAS</sequence>
<accession>A0AAD6TZD5</accession>
<organism evidence="1 2">
    <name type="scientific">Mycena belliarum</name>
    <dbReference type="NCBI Taxonomy" id="1033014"/>
    <lineage>
        <taxon>Eukaryota</taxon>
        <taxon>Fungi</taxon>
        <taxon>Dikarya</taxon>
        <taxon>Basidiomycota</taxon>
        <taxon>Agaricomycotina</taxon>
        <taxon>Agaricomycetes</taxon>
        <taxon>Agaricomycetidae</taxon>
        <taxon>Agaricales</taxon>
        <taxon>Marasmiineae</taxon>
        <taxon>Mycenaceae</taxon>
        <taxon>Mycena</taxon>
    </lineage>
</organism>
<reference evidence="1" key="1">
    <citation type="submission" date="2023-03" db="EMBL/GenBank/DDBJ databases">
        <title>Massive genome expansion in bonnet fungi (Mycena s.s.) driven by repeated elements and novel gene families across ecological guilds.</title>
        <authorList>
            <consortium name="Lawrence Berkeley National Laboratory"/>
            <person name="Harder C.B."/>
            <person name="Miyauchi S."/>
            <person name="Viragh M."/>
            <person name="Kuo A."/>
            <person name="Thoen E."/>
            <person name="Andreopoulos B."/>
            <person name="Lu D."/>
            <person name="Skrede I."/>
            <person name="Drula E."/>
            <person name="Henrissat B."/>
            <person name="Morin E."/>
            <person name="Kohler A."/>
            <person name="Barry K."/>
            <person name="LaButti K."/>
            <person name="Morin E."/>
            <person name="Salamov A."/>
            <person name="Lipzen A."/>
            <person name="Mereny Z."/>
            <person name="Hegedus B."/>
            <person name="Baldrian P."/>
            <person name="Stursova M."/>
            <person name="Weitz H."/>
            <person name="Taylor A."/>
            <person name="Grigoriev I.V."/>
            <person name="Nagy L.G."/>
            <person name="Martin F."/>
            <person name="Kauserud H."/>
        </authorList>
    </citation>
    <scope>NUCLEOTIDE SEQUENCE</scope>
    <source>
        <strain evidence="1">CBHHK173m</strain>
    </source>
</reference>